<comment type="pathway">
    <text evidence="1">Purine metabolism; IMP biosynthesis via de novo pathway; N(2)-formyl-N(1)-(5-phospho-D-ribosyl)glycinamide from N(1)-(5-phospho-D-ribosyl)glycinamide (10-formyl THF route): step 1/1.</text>
</comment>
<evidence type="ECO:0000256" key="4">
    <source>
        <dbReference type="ARBA" id="ARBA00022755"/>
    </source>
</evidence>
<dbReference type="PANTHER" id="PTHR43369:SF2">
    <property type="entry name" value="PHOSPHORIBOSYLGLYCINAMIDE FORMYLTRANSFERASE"/>
    <property type="match status" value="1"/>
</dbReference>
<name>A0ABT6V239_9GAMM</name>
<accession>A0ABT6V239</accession>
<dbReference type="EC" id="2.1.2.2" evidence="2"/>
<reference evidence="6 7" key="1">
    <citation type="submission" date="2023-04" db="EMBL/GenBank/DDBJ databases">
        <title>Halomonas strains isolated from rhizosphere soil.</title>
        <authorList>
            <person name="Xu L."/>
            <person name="Sun J.-Q."/>
        </authorList>
    </citation>
    <scope>NUCLEOTIDE SEQUENCE [LARGE SCALE GENOMIC DNA]</scope>
    <source>
        <strain evidence="6 7">LR5S20</strain>
    </source>
</reference>
<evidence type="ECO:0000259" key="5">
    <source>
        <dbReference type="Pfam" id="PF00551"/>
    </source>
</evidence>
<dbReference type="Proteomes" id="UP001225957">
    <property type="component" value="Unassembled WGS sequence"/>
</dbReference>
<keyword evidence="7" id="KW-1185">Reference proteome</keyword>
<dbReference type="Gene3D" id="3.40.50.170">
    <property type="entry name" value="Formyl transferase, N-terminal domain"/>
    <property type="match status" value="1"/>
</dbReference>
<dbReference type="InterPro" id="IPR002376">
    <property type="entry name" value="Formyl_transf_N"/>
</dbReference>
<evidence type="ECO:0000313" key="6">
    <source>
        <dbReference type="EMBL" id="MDI5891875.1"/>
    </source>
</evidence>
<comment type="caution">
    <text evidence="6">The sequence shown here is derived from an EMBL/GenBank/DDBJ whole genome shotgun (WGS) entry which is preliminary data.</text>
</comment>
<feature type="domain" description="Formyl transferase N-terminal" evidence="5">
    <location>
        <begin position="7"/>
        <end position="178"/>
    </location>
</feature>
<dbReference type="InterPro" id="IPR036477">
    <property type="entry name" value="Formyl_transf_N_sf"/>
</dbReference>
<evidence type="ECO:0000256" key="3">
    <source>
        <dbReference type="ARBA" id="ARBA00022679"/>
    </source>
</evidence>
<dbReference type="RefSeq" id="WP_282735817.1">
    <property type="nucleotide sequence ID" value="NZ_JASCQP010000028.1"/>
</dbReference>
<gene>
    <name evidence="6" type="ORF">QLQ83_12305</name>
</gene>
<sequence length="235" mass="26384">MSNNNPRFIFVVSTAGSIMNQVLEIPAIRAVTHSVVADQPCPAVNKARKYGVPVTVLDEGSNEAFSDRLDEYLERHKIDYILSFYTQFYAETLRDKLQDRIINFHPSLLPAFKGMDGFGDGMAYHTKIIGTTVEFIKDVMDEGKIIMQSSCVVDPGLTKEAMRHRIFVQQCKTLIQVVQWITEDRLSVQGNNITIRGASYQDAEFSPSLEAQEAINLEISEPEPHTLTTNPEALT</sequence>
<dbReference type="Pfam" id="PF00551">
    <property type="entry name" value="Formyl_trans_N"/>
    <property type="match status" value="1"/>
</dbReference>
<keyword evidence="4" id="KW-0658">Purine biosynthesis</keyword>
<dbReference type="EMBL" id="JASCQP010000028">
    <property type="protein sequence ID" value="MDI5891875.1"/>
    <property type="molecule type" value="Genomic_DNA"/>
</dbReference>
<evidence type="ECO:0000313" key="7">
    <source>
        <dbReference type="Proteomes" id="UP001225957"/>
    </source>
</evidence>
<dbReference type="SUPFAM" id="SSF53328">
    <property type="entry name" value="Formyltransferase"/>
    <property type="match status" value="1"/>
</dbReference>
<evidence type="ECO:0000256" key="2">
    <source>
        <dbReference type="ARBA" id="ARBA00012254"/>
    </source>
</evidence>
<proteinExistence type="predicted"/>
<dbReference type="PANTHER" id="PTHR43369">
    <property type="entry name" value="PHOSPHORIBOSYLGLYCINAMIDE FORMYLTRANSFERASE"/>
    <property type="match status" value="1"/>
</dbReference>
<organism evidence="6 7">
    <name type="scientific">Halomonas rhizosphaerae</name>
    <dbReference type="NCBI Taxonomy" id="3043296"/>
    <lineage>
        <taxon>Bacteria</taxon>
        <taxon>Pseudomonadati</taxon>
        <taxon>Pseudomonadota</taxon>
        <taxon>Gammaproteobacteria</taxon>
        <taxon>Oceanospirillales</taxon>
        <taxon>Halomonadaceae</taxon>
        <taxon>Halomonas</taxon>
    </lineage>
</organism>
<keyword evidence="3" id="KW-0808">Transferase</keyword>
<evidence type="ECO:0000256" key="1">
    <source>
        <dbReference type="ARBA" id="ARBA00005054"/>
    </source>
</evidence>
<protein>
    <recommendedName>
        <fullName evidence="2">phosphoribosylglycinamide formyltransferase 1</fullName>
        <ecNumber evidence="2">2.1.2.2</ecNumber>
    </recommendedName>
</protein>